<feature type="region of interest" description="Disordered" evidence="3">
    <location>
        <begin position="1549"/>
        <end position="1602"/>
    </location>
</feature>
<dbReference type="Pfam" id="PF08317">
    <property type="entry name" value="Spc7"/>
    <property type="match status" value="1"/>
</dbReference>
<feature type="region of interest" description="Disordered" evidence="3">
    <location>
        <begin position="1"/>
        <end position="22"/>
    </location>
</feature>
<dbReference type="GO" id="GO:0034501">
    <property type="term" value="P:protein localization to kinetochore"/>
    <property type="evidence" value="ECO:0007669"/>
    <property type="project" value="TreeGrafter"/>
</dbReference>
<dbReference type="InterPro" id="IPR033338">
    <property type="entry name" value="Spc105/Spc7"/>
</dbReference>
<evidence type="ECO:0000259" key="6">
    <source>
        <dbReference type="SMART" id="SM00906"/>
    </source>
</evidence>
<feature type="compositionally biased region" description="Acidic residues" evidence="3">
    <location>
        <begin position="302"/>
        <end position="314"/>
    </location>
</feature>
<dbReference type="CDD" id="cd12148">
    <property type="entry name" value="fungal_TF_MHR"/>
    <property type="match status" value="1"/>
</dbReference>
<keyword evidence="4" id="KW-1133">Transmembrane helix</keyword>
<dbReference type="Pfam" id="PF04082">
    <property type="entry name" value="Fungal_trans"/>
    <property type="match status" value="1"/>
</dbReference>
<feature type="region of interest" description="Disordered" evidence="3">
    <location>
        <begin position="861"/>
        <end position="969"/>
    </location>
</feature>
<feature type="compositionally biased region" description="Polar residues" evidence="3">
    <location>
        <begin position="692"/>
        <end position="705"/>
    </location>
</feature>
<dbReference type="EMBL" id="CVMT01000007">
    <property type="protein sequence ID" value="CRG90009.1"/>
    <property type="molecule type" value="Genomic_DNA"/>
</dbReference>
<protein>
    <submittedName>
        <fullName evidence="7">Kinetochore protein spc7</fullName>
    </submittedName>
</protein>
<evidence type="ECO:0000313" key="7">
    <source>
        <dbReference type="EMBL" id="CRG90009.1"/>
    </source>
</evidence>
<feature type="compositionally biased region" description="Polar residues" evidence="3">
    <location>
        <begin position="361"/>
        <end position="373"/>
    </location>
</feature>
<feature type="compositionally biased region" description="Polar residues" evidence="3">
    <location>
        <begin position="945"/>
        <end position="957"/>
    </location>
</feature>
<organism evidence="7 8">
    <name type="scientific">Talaromyces islandicus</name>
    <name type="common">Penicillium islandicum</name>
    <dbReference type="NCBI Taxonomy" id="28573"/>
    <lineage>
        <taxon>Eukaryota</taxon>
        <taxon>Fungi</taxon>
        <taxon>Dikarya</taxon>
        <taxon>Ascomycota</taxon>
        <taxon>Pezizomycotina</taxon>
        <taxon>Eurotiomycetes</taxon>
        <taxon>Eurotiomycetidae</taxon>
        <taxon>Eurotiales</taxon>
        <taxon>Trichocomaceae</taxon>
        <taxon>Talaromyces</taxon>
        <taxon>Talaromyces sect. Islandici</taxon>
    </lineage>
</organism>
<feature type="compositionally biased region" description="Basic and acidic residues" evidence="3">
    <location>
        <begin position="243"/>
        <end position="257"/>
    </location>
</feature>
<evidence type="ECO:0000313" key="8">
    <source>
        <dbReference type="Proteomes" id="UP000054383"/>
    </source>
</evidence>
<keyword evidence="4" id="KW-0472">Membrane</keyword>
<feature type="transmembrane region" description="Helical" evidence="4">
    <location>
        <begin position="2022"/>
        <end position="2043"/>
    </location>
</feature>
<accession>A0A0U1M356</accession>
<dbReference type="Pfam" id="PF15402">
    <property type="entry name" value="MELT_2"/>
    <property type="match status" value="5"/>
</dbReference>
<evidence type="ECO:0000256" key="2">
    <source>
        <dbReference type="SAM" id="Coils"/>
    </source>
</evidence>
<feature type="region of interest" description="Disordered" evidence="3">
    <location>
        <begin position="42"/>
        <end position="375"/>
    </location>
</feature>
<feature type="compositionally biased region" description="Basic and acidic residues" evidence="3">
    <location>
        <begin position="791"/>
        <end position="810"/>
    </location>
</feature>
<keyword evidence="2" id="KW-0175">Coiled coil</keyword>
<evidence type="ECO:0000256" key="1">
    <source>
        <dbReference type="ARBA" id="ARBA00023242"/>
    </source>
</evidence>
<dbReference type="GO" id="GO:1990758">
    <property type="term" value="P:mitotic sister chromatid biorientation"/>
    <property type="evidence" value="ECO:0007669"/>
    <property type="project" value="TreeGrafter"/>
</dbReference>
<evidence type="ECO:0000256" key="4">
    <source>
        <dbReference type="SAM" id="Phobius"/>
    </source>
</evidence>
<feature type="compositionally biased region" description="Basic and acidic residues" evidence="3">
    <location>
        <begin position="527"/>
        <end position="538"/>
    </location>
</feature>
<keyword evidence="4" id="KW-0812">Transmembrane</keyword>
<dbReference type="InterPro" id="IPR007219">
    <property type="entry name" value="XnlR_reg_dom"/>
</dbReference>
<dbReference type="GO" id="GO:0008270">
    <property type="term" value="F:zinc ion binding"/>
    <property type="evidence" value="ECO:0007669"/>
    <property type="project" value="InterPro"/>
</dbReference>
<feature type="region of interest" description="Disordered" evidence="3">
    <location>
        <begin position="394"/>
        <end position="424"/>
    </location>
</feature>
<feature type="compositionally biased region" description="Polar residues" evidence="3">
    <location>
        <begin position="614"/>
        <end position="627"/>
    </location>
</feature>
<dbReference type="SMART" id="SM00787">
    <property type="entry name" value="Spc7"/>
    <property type="match status" value="1"/>
</dbReference>
<feature type="compositionally biased region" description="Low complexity" evidence="3">
    <location>
        <begin position="331"/>
        <end position="344"/>
    </location>
</feature>
<dbReference type="OMA" id="HAQDDGN"/>
<dbReference type="Proteomes" id="UP000054383">
    <property type="component" value="Unassembled WGS sequence"/>
</dbReference>
<feature type="compositionally biased region" description="Polar residues" evidence="3">
    <location>
        <begin position="398"/>
        <end position="414"/>
    </location>
</feature>
<feature type="compositionally biased region" description="Polar residues" evidence="3">
    <location>
        <begin position="718"/>
        <end position="733"/>
    </location>
</feature>
<sequence length="2252" mass="250716">MASRDTAGSVRPRSRRSIAFVPKSSAALDKENATTDIDAIKNTSAANRTLTRDKKSRSKSLGPGGLDALQVSNGNRRKSSMAIPPLKSILKPTVPLSPPRQIPAFDQARKRNSSRSPSPRKSRETPRSPQTEEGLLIDFSTPARAPVTGTEQLDNPFDGFNASSAIRDAKEREEKERRERERKAILEQREARRKSMANRRVSFAPEATLHTWNVVELGEDSTASSSANSTRRASSLANSTNKRPSDTPEISADHATEEDRDAAFSPIQPGLSDPQREFSSSPFSGSSVGGSDGTQSPIKDIDDAESDSDNDFDGESTAMSLDDVTANTNGTVRSVDSDTSSSARLNEALRQAAQEAGTRNIDFNENGDTSAGNQEIAGAFKPWIQKGQRISFDMEDMSSLQDQENINPLRNENAQPRDDDELQYSDNENEDLSMEITGALGQIIGSVPNRQNLNRRKSVAEQTNYDEQTMELTNVVGGIETASSPAKSDAESNLNDDEEMTMEFTSVVGGVLSKNPQQSRDLFSETPQRDEQTGRDFSEWGDGDDEDDDAAMEFTGAVGRILSPIEERTESQDGNTAGMDITAAMGRILPPGLDANSKEQAKQLMELESDAGQLVSSPFQHQVQSPKSPVPPHITVASETGSPSLSSARSRRTRRESTSSAIHLSPSKPTTPNKARTPSKQLTPQLARPTTPGKTPPSSNITFRSASPKKLFREEIRTSATKQRSPGRNSLFENSVGGESTPAFILRPHPRYSSGLGADREGLGSPKVAEILDRRRSIGEDAEEFVPQEQSPRRLRFEDPVKIHEEVDREREEEEHREEARVPPLQASELDTTSNLRDLISSLTPKKRKVGTRKSLHVGAAKGILGKRPAELDDEEEEEETPKRIRAAAASPVKPVKLPAPPSKDDTVGRTSRSSLGRLFDLSPEKHGSFTPRGQPPVMAKSPTKLRSPSKGVQFTHESPIERQTNDEDAAEGDLGWEPIQLQDFLNLTNIHFMELTTTKRRHTTVPGNDSTLSRVGSPHLGKGEVSLEDCVAAGFCTVPMLELYQHSCRELKSYISEGRQIIRSIETETFADNPPLFREYVTAPPDIRVVMDNQFRNVKTHARLLSKAMWYEWRMKLLEGLKEGLDRHVEEMKEDDTSLSKQETILKGAVPGLVDKRASLDSEATKLQDLVDEMENCDPEELRMARERLAKVDAEIAAKKQQLQTMQEDLQDKVNTIETGIELKSELLEQIHNAERVREECRGWSIKEVSTLKDSVDLLETQTGWSVLLATNGPGPAGPALTLSYKGELKVKLFPKLFTSSESAMEVDGLEPVELSYILGKAETYGYNTTPARSLILSSLQTNVSSINPSRNSLKQLLRFISDAWNLAYQLEEEIRVLNFQGVTKTTLLEKADAGPALRARCILVGSAGAEEAPQRSRVDVDFHITARLSHHKDDAGKEVEKLALDTDVALTKVYGFTQGKKTLSDGQMRDAILHHLGIANKGKKELKSQPAKLGQGLWGRRVMHVVKEELHVLLNILLRSQHVRNLQARLKQMEDLLRSAGIDPGDDSFDARLGDDSQDRSSDDEENDNDAGLSQTDSTPLSITSPQSSISDTIKPPKPPAFIQAESGEPIYYGHASTFYILSRDGIQFIRDKTGEADWPRVLFSQPCWNTQPNYWRSDVFADLFACQVYRPLPPRAEVFSLLETYFKTLNHTFPIFHEDTFMRMVEWQYTQQDCTDVGRWASINALLALSYRYRYNHDTRPNKDANKAWIYWKNAAAVTTELYLRRNDLLGVQTLLAMGIFARMSGGTREALPLITAAIQSAEALGLHKKNSRPDLSPIEQETRRRVWWCAFFMDQNISIHTGYGSMQSADEFDIDLPSEDPQIGPNSASHWSIKWFRTTCTHSLVRRRIYEELYTAKAFYKSYEEVCKTVDSLNAELEEWRKQNPYLGYEPPNSADLNRDQEMEVLAKCAQLLSYRHSLVLVNRMPIMHEVAIWQRLKPGIDPMKFISTRSKNFSSITLQACRDSLKLLRGLPWRDVGYTWCLVDYLFVSTLFVFGYILREPINPEYGTSEENLGLLNSATTYFKTIEPQAGGSRTAKFMGTTSDIMERTAKRVVEKARRQAELNAGKHNAALTMKTEPVSDMEFTNIAGIPPVQSSGYFVPGEPQNEIGSFDLLSETADLSKMIPQPDDQIDASYSWMLPDMFAPIANPTFGAEPAAMSYMNIPFMGDYLGQMNMDITPGGETNNQGGNNAALNGEFLYQNMWNNMG</sequence>
<dbReference type="PANTHER" id="PTHR28260:SF1">
    <property type="entry name" value="SPINDLE POLE BODY COMPONENT SPC105"/>
    <property type="match status" value="1"/>
</dbReference>
<dbReference type="GO" id="GO:0006351">
    <property type="term" value="P:DNA-templated transcription"/>
    <property type="evidence" value="ECO:0007669"/>
    <property type="project" value="InterPro"/>
</dbReference>
<reference evidence="7 8" key="1">
    <citation type="submission" date="2015-04" db="EMBL/GenBank/DDBJ databases">
        <authorList>
            <person name="Syromyatnikov M.Y."/>
            <person name="Popov V.N."/>
        </authorList>
    </citation>
    <scope>NUCLEOTIDE SEQUENCE [LARGE SCALE GENOMIC DNA]</scope>
    <source>
        <strain evidence="7">WF-38-12</strain>
    </source>
</reference>
<dbReference type="Pfam" id="PF18210">
    <property type="entry name" value="Knl1_RWD_C"/>
    <property type="match status" value="1"/>
</dbReference>
<proteinExistence type="predicted"/>
<dbReference type="GO" id="GO:0000776">
    <property type="term" value="C:kinetochore"/>
    <property type="evidence" value="ECO:0007669"/>
    <property type="project" value="TreeGrafter"/>
</dbReference>
<dbReference type="GO" id="GO:0007094">
    <property type="term" value="P:mitotic spindle assembly checkpoint signaling"/>
    <property type="evidence" value="ECO:0007669"/>
    <property type="project" value="TreeGrafter"/>
</dbReference>
<dbReference type="PANTHER" id="PTHR28260">
    <property type="entry name" value="SPINDLE POLE BODY COMPONENT SPC105"/>
    <property type="match status" value="1"/>
</dbReference>
<feature type="domain" description="Spc7 kinetochore protein" evidence="5">
    <location>
        <begin position="965"/>
        <end position="1293"/>
    </location>
</feature>
<name>A0A0U1M356_TALIS</name>
<feature type="compositionally biased region" description="Basic and acidic residues" evidence="3">
    <location>
        <begin position="167"/>
        <end position="190"/>
    </location>
</feature>
<dbReference type="GO" id="GO:0003677">
    <property type="term" value="F:DNA binding"/>
    <property type="evidence" value="ECO:0007669"/>
    <property type="project" value="InterPro"/>
</dbReference>
<keyword evidence="8" id="KW-1185">Reference proteome</keyword>
<dbReference type="InterPro" id="IPR013253">
    <property type="entry name" value="Spc7_domain"/>
</dbReference>
<feature type="compositionally biased region" description="Acidic residues" evidence="3">
    <location>
        <begin position="539"/>
        <end position="551"/>
    </location>
</feature>
<feature type="coiled-coil region" evidence="2">
    <location>
        <begin position="1183"/>
        <end position="1217"/>
    </location>
</feature>
<dbReference type="InterPro" id="IPR040850">
    <property type="entry name" value="Knl1_RWD_C"/>
</dbReference>
<dbReference type="STRING" id="28573.A0A0U1M356"/>
<feature type="compositionally biased region" description="Polar residues" evidence="3">
    <location>
        <begin position="1574"/>
        <end position="1594"/>
    </location>
</feature>
<evidence type="ECO:0000259" key="5">
    <source>
        <dbReference type="SMART" id="SM00787"/>
    </source>
</evidence>
<feature type="compositionally biased region" description="Basic and acidic residues" evidence="3">
    <location>
        <begin position="1551"/>
        <end position="1563"/>
    </location>
</feature>
<dbReference type="SMART" id="SM00906">
    <property type="entry name" value="Fungal_trans"/>
    <property type="match status" value="1"/>
</dbReference>
<keyword evidence="1" id="KW-0539">Nucleus</keyword>
<feature type="region of interest" description="Disordered" evidence="3">
    <location>
        <begin position="780"/>
        <end position="833"/>
    </location>
</feature>
<evidence type="ECO:0000256" key="3">
    <source>
        <dbReference type="SAM" id="MobiDB-lite"/>
    </source>
</evidence>
<feature type="compositionally biased region" description="Low complexity" evidence="3">
    <location>
        <begin position="221"/>
        <end position="240"/>
    </location>
</feature>
<gene>
    <name evidence="7" type="ORF">PISL3812_07050</name>
</gene>
<feature type="region of interest" description="Disordered" evidence="3">
    <location>
        <begin position="512"/>
        <end position="764"/>
    </location>
</feature>
<dbReference type="SMART" id="SM01315">
    <property type="entry name" value="Spc7_N"/>
    <property type="match status" value="1"/>
</dbReference>
<dbReference type="OrthoDB" id="5592879at2759"/>
<feature type="compositionally biased region" description="Polar residues" evidence="3">
    <location>
        <begin position="667"/>
        <end position="684"/>
    </location>
</feature>
<feature type="domain" description="Xylanolytic transcriptional activator regulatory" evidence="6">
    <location>
        <begin position="1794"/>
        <end position="1867"/>
    </location>
</feature>